<protein>
    <submittedName>
        <fullName evidence="2">Uncharacterized protein</fullName>
    </submittedName>
</protein>
<comment type="caution">
    <text evidence="2">The sequence shown here is derived from an EMBL/GenBank/DDBJ whole genome shotgun (WGS) entry which is preliminary data.</text>
</comment>
<keyword evidence="1" id="KW-0812">Transmembrane</keyword>
<sequence>NAKTEVLRQHPEETDPDSRAAYRLLTRPKPKPKVEPGVTRIELPAFLPKWLKIGFGVLVLALLSVIAARGQTIVFQDEGITQVRRAGGQVGVNFAGAGVICAPQVAGITTCTITGGGASGYQTIQDEGSALTQRTILNFIGSGVSCVDSVPSTRTDCTITAGAGATHQIDAVALTSQDPINFLDTSVFDWTNPAVGNLSLAIKATSIDLTTKVTGTLPVGNGGTGTATAFTLGSVVFAGTSGVYAQDNANFFWDDTANKLDIPRLDMDQTIVVTEIRTIPAVVDDTIEIGSLTMGSNRGGSAVEINVATNLRPRGARKYLASYSYQQQNTVWTTLKPLYESTSDAGVHDYEIESKVANQTILFRLRNTVGTISDTASILIRASSGTVSTWTSSSTTASEVAPTVFQETALLTFEGGAIASGRGGTVWTHDSVFDVVTGYRIGGAAATDNCLLGNATNFVASSTCALSTDKLDFFAATTVAQLATVLSDENFTPGSEASAEGVLDLPDLQGQVAAGQYAASSIDSDDLATANKTFKCNFVLFRD</sequence>
<evidence type="ECO:0000256" key="1">
    <source>
        <dbReference type="SAM" id="Phobius"/>
    </source>
</evidence>
<reference evidence="2" key="1">
    <citation type="journal article" date="2015" name="Nature">
        <title>Complex archaea that bridge the gap between prokaryotes and eukaryotes.</title>
        <authorList>
            <person name="Spang A."/>
            <person name="Saw J.H."/>
            <person name="Jorgensen S.L."/>
            <person name="Zaremba-Niedzwiedzka K."/>
            <person name="Martijn J."/>
            <person name="Lind A.E."/>
            <person name="van Eijk R."/>
            <person name="Schleper C."/>
            <person name="Guy L."/>
            <person name="Ettema T.J."/>
        </authorList>
    </citation>
    <scope>NUCLEOTIDE SEQUENCE</scope>
</reference>
<name>A0A0F9C1N9_9ZZZZ</name>
<proteinExistence type="predicted"/>
<evidence type="ECO:0000313" key="2">
    <source>
        <dbReference type="EMBL" id="KKL28074.1"/>
    </source>
</evidence>
<keyword evidence="1" id="KW-0472">Membrane</keyword>
<dbReference type="AlphaFoldDB" id="A0A0F9C1N9"/>
<feature type="transmembrane region" description="Helical" evidence="1">
    <location>
        <begin position="50"/>
        <end position="68"/>
    </location>
</feature>
<dbReference type="EMBL" id="LAZR01035225">
    <property type="protein sequence ID" value="KKL28074.1"/>
    <property type="molecule type" value="Genomic_DNA"/>
</dbReference>
<keyword evidence="1" id="KW-1133">Transmembrane helix</keyword>
<feature type="non-terminal residue" evidence="2">
    <location>
        <position position="543"/>
    </location>
</feature>
<gene>
    <name evidence="2" type="ORF">LCGC14_2378790</name>
</gene>
<accession>A0A0F9C1N9</accession>
<feature type="non-terminal residue" evidence="2">
    <location>
        <position position="1"/>
    </location>
</feature>
<organism evidence="2">
    <name type="scientific">marine sediment metagenome</name>
    <dbReference type="NCBI Taxonomy" id="412755"/>
    <lineage>
        <taxon>unclassified sequences</taxon>
        <taxon>metagenomes</taxon>
        <taxon>ecological metagenomes</taxon>
    </lineage>
</organism>